<keyword evidence="1" id="KW-1133">Transmembrane helix</keyword>
<protein>
    <submittedName>
        <fullName evidence="2">Uncharacterized protein</fullName>
    </submittedName>
</protein>
<name>A0A0C1FPK3_9FLAO</name>
<dbReference type="AlphaFoldDB" id="A0A0C1FPK3"/>
<keyword evidence="1" id="KW-0472">Membrane</keyword>
<evidence type="ECO:0000256" key="1">
    <source>
        <dbReference type="SAM" id="Phobius"/>
    </source>
</evidence>
<sequence>MFCDFILKFHRLILIAVFQTLNYFYISFFIGRRFAYPMLLITVFQTFLAILFHYHLAAFRLSDAF</sequence>
<feature type="transmembrane region" description="Helical" evidence="1">
    <location>
        <begin position="36"/>
        <end position="56"/>
    </location>
</feature>
<keyword evidence="1" id="KW-0812">Transmembrane</keyword>
<gene>
    <name evidence="2" type="ORF">OA86_04110</name>
</gene>
<dbReference type="Proteomes" id="UP000031473">
    <property type="component" value="Unassembled WGS sequence"/>
</dbReference>
<comment type="caution">
    <text evidence="2">The sequence shown here is derived from an EMBL/GenBank/DDBJ whole genome shotgun (WGS) entry which is preliminary data.</text>
</comment>
<evidence type="ECO:0000313" key="2">
    <source>
        <dbReference type="EMBL" id="KIA89814.1"/>
    </source>
</evidence>
<organism evidence="2 3">
    <name type="scientific">Kaistella jeonii</name>
    <dbReference type="NCBI Taxonomy" id="266749"/>
    <lineage>
        <taxon>Bacteria</taxon>
        <taxon>Pseudomonadati</taxon>
        <taxon>Bacteroidota</taxon>
        <taxon>Flavobacteriia</taxon>
        <taxon>Flavobacteriales</taxon>
        <taxon>Weeksellaceae</taxon>
        <taxon>Chryseobacterium group</taxon>
        <taxon>Kaistella</taxon>
    </lineage>
</organism>
<proteinExistence type="predicted"/>
<dbReference type="EMBL" id="JSYL01000002">
    <property type="protein sequence ID" value="KIA89814.1"/>
    <property type="molecule type" value="Genomic_DNA"/>
</dbReference>
<reference evidence="2 3" key="1">
    <citation type="submission" date="2014-10" db="EMBL/GenBank/DDBJ databases">
        <title>Kaistella jeonii genome.</title>
        <authorList>
            <person name="Clayton J.T."/>
            <person name="Newman J.D."/>
        </authorList>
    </citation>
    <scope>NUCLEOTIDE SEQUENCE [LARGE SCALE GENOMIC DNA]</scope>
    <source>
        <strain evidence="2 3">DSM 17048</strain>
    </source>
</reference>
<keyword evidence="3" id="KW-1185">Reference proteome</keyword>
<evidence type="ECO:0000313" key="3">
    <source>
        <dbReference type="Proteomes" id="UP000031473"/>
    </source>
</evidence>
<accession>A0A0C1FPK3</accession>
<feature type="transmembrane region" description="Helical" evidence="1">
    <location>
        <begin position="12"/>
        <end position="30"/>
    </location>
</feature>